<feature type="domain" description="CBS" evidence="10">
    <location>
        <begin position="206"/>
        <end position="262"/>
    </location>
</feature>
<dbReference type="AlphaFoldDB" id="A0A5B7XV57"/>
<dbReference type="Gene3D" id="3.10.580.10">
    <property type="entry name" value="CBS-domain"/>
    <property type="match status" value="1"/>
</dbReference>
<comment type="function">
    <text evidence="9">Acts as a magnesium transporter.</text>
</comment>
<dbReference type="GO" id="GO:0015095">
    <property type="term" value="F:magnesium ion transmembrane transporter activity"/>
    <property type="evidence" value="ECO:0007669"/>
    <property type="project" value="UniProtKB-UniRule"/>
</dbReference>
<dbReference type="InterPro" id="IPR006667">
    <property type="entry name" value="SLC41_membr_dom"/>
</dbReference>
<evidence type="ECO:0000256" key="9">
    <source>
        <dbReference type="RuleBase" id="RU362011"/>
    </source>
</evidence>
<dbReference type="InterPro" id="IPR006668">
    <property type="entry name" value="Mg_transptr_MgtE_intracell_dom"/>
</dbReference>
<sequence length="500" mass="55779">MEFNEVLRQELIDELKKAIQSKSITRIRELEEDHPPADFAEVIEDLTEVEQLYVLRVLKTEDAAEVFSYLEDDVKLKIAKLFSQDWIMDILQELQSDELAEVLEELPVNIMRHILSKTPSEKREKINSIFSYNEDQIGSIMTVDISILKSKWTTKQAINKIRTDYKNNIELGHNFYVTDENGILLGDVTLEELIFANDENAKLEDIYNVVASVYPVDPKEQAANVFADHDRSTLPVVSYEKRLIGMITADDVIDVIQEQATEDMYKLAGISTSAAEESYLKTTIMSLVKSRVLWLIILMLSATLSQYIIQKFSDISEEFIAGLGVTVSTAIIVGLIPIISGSAGNAGSQSSTTITRASALGEITYKDMWKVVRREISIGAIIGAIMFVINVLRLYVYFAIPGFRDTLVDTGTGEHIVKTAEWGPISFIIIASSLSLFVVVIFAKFLGTMIPLVAIRFKKDPAVMSAPILATLSDALSTLIFFGLNILVLYLAYLAGVFAN</sequence>
<dbReference type="PANTHER" id="PTHR43773">
    <property type="entry name" value="MAGNESIUM TRANSPORTER MGTE"/>
    <property type="match status" value="1"/>
</dbReference>
<dbReference type="NCBIfam" id="TIGR00400">
    <property type="entry name" value="mgtE"/>
    <property type="match status" value="1"/>
</dbReference>
<dbReference type="SMART" id="SM00924">
    <property type="entry name" value="MgtE_N"/>
    <property type="match status" value="1"/>
</dbReference>
<feature type="transmembrane region" description="Helical" evidence="9">
    <location>
        <begin position="376"/>
        <end position="400"/>
    </location>
</feature>
<dbReference type="InterPro" id="IPR038076">
    <property type="entry name" value="MgtE_N_sf"/>
</dbReference>
<evidence type="ECO:0000256" key="6">
    <source>
        <dbReference type="ARBA" id="ARBA00022989"/>
    </source>
</evidence>
<keyword evidence="5 9" id="KW-0460">Magnesium</keyword>
<dbReference type="PROSITE" id="PS51371">
    <property type="entry name" value="CBS"/>
    <property type="match status" value="1"/>
</dbReference>
<dbReference type="SUPFAM" id="SSF161093">
    <property type="entry name" value="MgtE membrane domain-like"/>
    <property type="match status" value="1"/>
</dbReference>
<accession>A0A5B7XV57</accession>
<evidence type="ECO:0000256" key="3">
    <source>
        <dbReference type="ARBA" id="ARBA00022448"/>
    </source>
</evidence>
<evidence type="ECO:0000256" key="7">
    <source>
        <dbReference type="ARBA" id="ARBA00023136"/>
    </source>
</evidence>
<dbReference type="GO" id="GO:0046872">
    <property type="term" value="F:metal ion binding"/>
    <property type="evidence" value="ECO:0007669"/>
    <property type="project" value="UniProtKB-KW"/>
</dbReference>
<dbReference type="Proteomes" id="UP000305457">
    <property type="component" value="Chromosome"/>
</dbReference>
<comment type="subcellular location">
    <subcellularLocation>
        <location evidence="9">Cell membrane</location>
        <topology evidence="9">Multi-pass membrane protein</topology>
    </subcellularLocation>
    <subcellularLocation>
        <location evidence="1">Membrane</location>
        <topology evidence="1">Multi-pass membrane protein</topology>
    </subcellularLocation>
</comment>
<dbReference type="OrthoDB" id="9790355at2"/>
<dbReference type="SUPFAM" id="SSF54631">
    <property type="entry name" value="CBS-domain pair"/>
    <property type="match status" value="1"/>
</dbReference>
<evidence type="ECO:0000313" key="12">
    <source>
        <dbReference type="Proteomes" id="UP000305457"/>
    </source>
</evidence>
<evidence type="ECO:0000259" key="10">
    <source>
        <dbReference type="PROSITE" id="PS51371"/>
    </source>
</evidence>
<comment type="subunit">
    <text evidence="9">Homodimer.</text>
</comment>
<dbReference type="InterPro" id="IPR006669">
    <property type="entry name" value="MgtE_transporter"/>
</dbReference>
<comment type="similarity">
    <text evidence="2 9">Belongs to the SLC41A transporter family.</text>
</comment>
<evidence type="ECO:0000256" key="1">
    <source>
        <dbReference type="ARBA" id="ARBA00004141"/>
    </source>
</evidence>
<evidence type="ECO:0000313" key="11">
    <source>
        <dbReference type="EMBL" id="QCZ36622.1"/>
    </source>
</evidence>
<dbReference type="InterPro" id="IPR000644">
    <property type="entry name" value="CBS_dom"/>
</dbReference>
<keyword evidence="9" id="KW-1003">Cell membrane</keyword>
<dbReference type="PANTHER" id="PTHR43773:SF1">
    <property type="entry name" value="MAGNESIUM TRANSPORTER MGTE"/>
    <property type="match status" value="1"/>
</dbReference>
<feature type="transmembrane region" description="Helical" evidence="9">
    <location>
        <begin position="468"/>
        <end position="493"/>
    </location>
</feature>
<dbReference type="GO" id="GO:0005886">
    <property type="term" value="C:plasma membrane"/>
    <property type="evidence" value="ECO:0007669"/>
    <property type="project" value="UniProtKB-SubCell"/>
</dbReference>
<evidence type="ECO:0000256" key="8">
    <source>
        <dbReference type="PROSITE-ProRule" id="PRU00703"/>
    </source>
</evidence>
<dbReference type="Gene3D" id="1.25.60.10">
    <property type="entry name" value="MgtE N-terminal domain-like"/>
    <property type="match status" value="1"/>
</dbReference>
<evidence type="ECO:0000256" key="2">
    <source>
        <dbReference type="ARBA" id="ARBA00009749"/>
    </source>
</evidence>
<name>A0A5B7XV57_9MOLU</name>
<keyword evidence="4 9" id="KW-0812">Transmembrane</keyword>
<dbReference type="Pfam" id="PF03448">
    <property type="entry name" value="MgtE_N"/>
    <property type="match status" value="1"/>
</dbReference>
<organism evidence="11 12">
    <name type="scientific">Mycoplasma nasistruthionis</name>
    <dbReference type="NCBI Taxonomy" id="353852"/>
    <lineage>
        <taxon>Bacteria</taxon>
        <taxon>Bacillati</taxon>
        <taxon>Mycoplasmatota</taxon>
        <taxon>Mollicutes</taxon>
        <taxon>Mycoplasmataceae</taxon>
        <taxon>Mycoplasma</taxon>
    </lineage>
</organism>
<dbReference type="SMART" id="SM00116">
    <property type="entry name" value="CBS"/>
    <property type="match status" value="1"/>
</dbReference>
<dbReference type="Pfam" id="PF00571">
    <property type="entry name" value="CBS"/>
    <property type="match status" value="1"/>
</dbReference>
<keyword evidence="9" id="KW-0479">Metal-binding</keyword>
<feature type="transmembrane region" description="Helical" evidence="9">
    <location>
        <begin position="425"/>
        <end position="447"/>
    </location>
</feature>
<dbReference type="InterPro" id="IPR036739">
    <property type="entry name" value="SLC41_membr_dom_sf"/>
</dbReference>
<keyword evidence="3 9" id="KW-0813">Transport</keyword>
<dbReference type="Pfam" id="PF01769">
    <property type="entry name" value="MgtE"/>
    <property type="match status" value="1"/>
</dbReference>
<proteinExistence type="inferred from homology"/>
<reference evidence="11 12" key="1">
    <citation type="submission" date="2019-06" db="EMBL/GenBank/DDBJ databases">
        <title>Mycoplasma sp. 2F1A isolated from ostrich.</title>
        <authorList>
            <person name="Spergser J."/>
        </authorList>
    </citation>
    <scope>NUCLEOTIDE SEQUENCE [LARGE SCALE GENOMIC DNA]</scope>
    <source>
        <strain evidence="11 12">2F1A</strain>
    </source>
</reference>
<protein>
    <recommendedName>
        <fullName evidence="9">Magnesium transporter MgtE</fullName>
    </recommendedName>
</protein>
<keyword evidence="6 9" id="KW-1133">Transmembrane helix</keyword>
<dbReference type="KEGG" id="mnh:FG904_01135"/>
<dbReference type="CDD" id="cd04606">
    <property type="entry name" value="CBS_pair_Mg_transporter"/>
    <property type="match status" value="1"/>
</dbReference>
<feature type="transmembrane region" description="Helical" evidence="9">
    <location>
        <begin position="292"/>
        <end position="309"/>
    </location>
</feature>
<keyword evidence="8" id="KW-0129">CBS domain</keyword>
<dbReference type="SUPFAM" id="SSF158791">
    <property type="entry name" value="MgtE N-terminal domain-like"/>
    <property type="match status" value="1"/>
</dbReference>
<feature type="transmembrane region" description="Helical" evidence="9">
    <location>
        <begin position="321"/>
        <end position="339"/>
    </location>
</feature>
<dbReference type="Gene3D" id="1.10.357.20">
    <property type="entry name" value="SLC41 divalent cation transporters, integral membrane domain"/>
    <property type="match status" value="1"/>
</dbReference>
<dbReference type="InterPro" id="IPR046342">
    <property type="entry name" value="CBS_dom_sf"/>
</dbReference>
<evidence type="ECO:0000256" key="4">
    <source>
        <dbReference type="ARBA" id="ARBA00022692"/>
    </source>
</evidence>
<dbReference type="EMBL" id="CP040825">
    <property type="protein sequence ID" value="QCZ36622.1"/>
    <property type="molecule type" value="Genomic_DNA"/>
</dbReference>
<evidence type="ECO:0000256" key="5">
    <source>
        <dbReference type="ARBA" id="ARBA00022842"/>
    </source>
</evidence>
<dbReference type="RefSeq" id="WP_139592105.1">
    <property type="nucleotide sequence ID" value="NZ_CP040825.1"/>
</dbReference>
<keyword evidence="7 9" id="KW-0472">Membrane</keyword>
<gene>
    <name evidence="11" type="primary">mgtE</name>
    <name evidence="11" type="ORF">FG904_01135</name>
</gene>